<evidence type="ECO:0000313" key="2">
    <source>
        <dbReference type="EMBL" id="WFF98439.1"/>
    </source>
</evidence>
<dbReference type="Proteomes" id="UP001218423">
    <property type="component" value="Chromosome"/>
</dbReference>
<keyword evidence="1" id="KW-0812">Transmembrane</keyword>
<dbReference type="RefSeq" id="WP_277856563.1">
    <property type="nucleotide sequence ID" value="NZ_CP120942.1"/>
</dbReference>
<evidence type="ECO:0000313" key="3">
    <source>
        <dbReference type="Proteomes" id="UP001218423"/>
    </source>
</evidence>
<proteinExistence type="predicted"/>
<sequence>MKLITRLVSIFIAVWLIAMIAYPVFSSNFNWVETQRVWDRWQTLNSGMIALLAAMLAIYATQYIENKKRERSLIAEKSLLPLALSELSEYCIALAEYLKMEHQEWKKDTLKKLSKNNNLVPNRPTEWIFDAFKNCMIHEQESEAKFMASILSDTQIISSRFRTLKDDSLLVTQRTFISRRNEICLLHAKIDRMFKYSREHSLLLTTEITEEEKCNSAAVLDFECIA</sequence>
<organism evidence="2 3">
    <name type="scientific">Aeromonas caviae</name>
    <name type="common">Aeromonas punctata</name>
    <dbReference type="NCBI Taxonomy" id="648"/>
    <lineage>
        <taxon>Bacteria</taxon>
        <taxon>Pseudomonadati</taxon>
        <taxon>Pseudomonadota</taxon>
        <taxon>Gammaproteobacteria</taxon>
        <taxon>Aeromonadales</taxon>
        <taxon>Aeromonadaceae</taxon>
        <taxon>Aeromonas</taxon>
    </lineage>
</organism>
<dbReference type="AlphaFoldDB" id="A0AAJ5Z7C0"/>
<accession>A0AAJ5Z7C0</accession>
<name>A0AAJ5Z7C0_AERCA</name>
<evidence type="ECO:0000256" key="1">
    <source>
        <dbReference type="SAM" id="Phobius"/>
    </source>
</evidence>
<protein>
    <submittedName>
        <fullName evidence="2">Uncharacterized protein</fullName>
    </submittedName>
</protein>
<reference evidence="2" key="1">
    <citation type="submission" date="2023-03" db="EMBL/GenBank/DDBJ databases">
        <title>Aeromonas caviae strain AC1520.</title>
        <authorList>
            <person name="Xie T."/>
            <person name="Zhang Q."/>
            <person name="Deng J."/>
            <person name="Li X."/>
        </authorList>
    </citation>
    <scope>NUCLEOTIDE SEQUENCE</scope>
    <source>
        <strain evidence="2">AC1520</strain>
    </source>
</reference>
<keyword evidence="1" id="KW-1133">Transmembrane helix</keyword>
<gene>
    <name evidence="2" type="ORF">P5S46_02190</name>
</gene>
<keyword evidence="1" id="KW-0472">Membrane</keyword>
<feature type="transmembrane region" description="Helical" evidence="1">
    <location>
        <begin position="7"/>
        <end position="25"/>
    </location>
</feature>
<feature type="transmembrane region" description="Helical" evidence="1">
    <location>
        <begin position="45"/>
        <end position="64"/>
    </location>
</feature>
<dbReference type="EMBL" id="CP120942">
    <property type="protein sequence ID" value="WFF98439.1"/>
    <property type="molecule type" value="Genomic_DNA"/>
</dbReference>